<accession>A0A168RQC8</accession>
<organism evidence="2 3">
    <name type="scientific">Mycoplasmopsis gallinarum</name>
    <dbReference type="NCBI Taxonomy" id="29557"/>
    <lineage>
        <taxon>Bacteria</taxon>
        <taxon>Bacillati</taxon>
        <taxon>Mycoplasmatota</taxon>
        <taxon>Mycoplasmoidales</taxon>
        <taxon>Metamycoplasmataceae</taxon>
        <taxon>Mycoplasmopsis</taxon>
    </lineage>
</organism>
<dbReference type="STRING" id="29557.MGALLINA_00660"/>
<dbReference type="PROSITE" id="PS51257">
    <property type="entry name" value="PROKAR_LIPOPROTEIN"/>
    <property type="match status" value="1"/>
</dbReference>
<keyword evidence="3" id="KW-1185">Reference proteome</keyword>
<sequence>MKKWNKLLFLGAPIALGLPMISSACLISPNYEAREYYKLSKELELIHRPAYSKDDITTENINKFKQILNLSKFYSFGLNKSSLEWSVKPNQIQFAKNSIERDKVLDLLMNNFQNTPLNYKILANESKIITTDTVTGDYKLQSSYEEINDDFYTYFFNKFNTQLNEMTEANVEEKMVKLINLMIQNGFKINNNQSNGGSLLAMPPIYALYKKNKEFSGQGIDTIFNQVVEQDSEDWNAFLKDPIAFIESDTFTKYDNVLTLEKQMKKNPNSADAYKENIENIKISIEDEIENYGAKSQDALRLFAKFLYINTNNQMQISIVYSRLSNELKYVLELHNQTENKWYFYDFVAMYNKAKELNSNNQEFNLENLNEVKFTKDKFTIDWTFDKPTIENFNWNTLNDLPLNFKENISRLDELLPLMKKYSNFEK</sequence>
<proteinExistence type="predicted"/>
<dbReference type="EMBL" id="LVLH01000014">
    <property type="protein sequence ID" value="OAB49189.1"/>
    <property type="molecule type" value="Genomic_DNA"/>
</dbReference>
<evidence type="ECO:0000256" key="1">
    <source>
        <dbReference type="SAM" id="SignalP"/>
    </source>
</evidence>
<protein>
    <recommendedName>
        <fullName evidence="4">Lipoprotein</fullName>
    </recommendedName>
</protein>
<dbReference type="AlphaFoldDB" id="A0A168RQC8"/>
<keyword evidence="1" id="KW-0732">Signal</keyword>
<dbReference type="Proteomes" id="UP000076983">
    <property type="component" value="Unassembled WGS sequence"/>
</dbReference>
<feature type="signal peptide" evidence="1">
    <location>
        <begin position="1"/>
        <end position="24"/>
    </location>
</feature>
<evidence type="ECO:0000313" key="2">
    <source>
        <dbReference type="EMBL" id="OAB49189.1"/>
    </source>
</evidence>
<dbReference type="PATRIC" id="fig|29557.3.peg.49"/>
<gene>
    <name evidence="2" type="ORF">MGALLINA_00660</name>
</gene>
<name>A0A168RQC8_9BACT</name>
<reference evidence="2 3" key="1">
    <citation type="submission" date="2016-03" db="EMBL/GenBank/DDBJ databases">
        <title>Genome sequence of Mycoplasma gallinarum strain Mgn_IPT.</title>
        <authorList>
            <person name="Yacoub E."/>
            <person name="Sirand-Pugnet P."/>
            <person name="Barre A."/>
            <person name="Maurier F."/>
            <person name="Blanchard A."/>
            <person name="Ben Abdelmoumen B.M."/>
        </authorList>
    </citation>
    <scope>NUCLEOTIDE SEQUENCE [LARGE SCALE GENOMIC DNA]</scope>
    <source>
        <strain evidence="2 3">Mgn_IPT</strain>
    </source>
</reference>
<dbReference type="OrthoDB" id="398570at2"/>
<evidence type="ECO:0000313" key="3">
    <source>
        <dbReference type="Proteomes" id="UP000076983"/>
    </source>
</evidence>
<feature type="chain" id="PRO_5007900084" description="Lipoprotein" evidence="1">
    <location>
        <begin position="25"/>
        <end position="427"/>
    </location>
</feature>
<dbReference type="RefSeq" id="WP_063625835.1">
    <property type="nucleotide sequence ID" value="NZ_LVLH01000014.1"/>
</dbReference>
<evidence type="ECO:0008006" key="4">
    <source>
        <dbReference type="Google" id="ProtNLM"/>
    </source>
</evidence>
<comment type="caution">
    <text evidence="2">The sequence shown here is derived from an EMBL/GenBank/DDBJ whole genome shotgun (WGS) entry which is preliminary data.</text>
</comment>